<comment type="cofactor">
    <cofactor evidence="2">
        <name>a divalent metal cation</name>
        <dbReference type="ChEBI" id="CHEBI:60240"/>
    </cofactor>
</comment>
<keyword evidence="5" id="KW-1185">Reference proteome</keyword>
<feature type="domain" description="Calcineurin-like phosphoesterase" evidence="3">
    <location>
        <begin position="1"/>
        <end position="142"/>
    </location>
</feature>
<organism evidence="4 5">
    <name type="scientific">Massilicoli timonensis</name>
    <dbReference type="NCBI Taxonomy" id="2015901"/>
    <lineage>
        <taxon>Bacteria</taxon>
        <taxon>Bacillati</taxon>
        <taxon>Bacillota</taxon>
        <taxon>Erysipelotrichia</taxon>
        <taxon>Erysipelotrichales</taxon>
        <taxon>Erysipelotrichaceae</taxon>
        <taxon>Massilicoli</taxon>
    </lineage>
</organism>
<dbReference type="EC" id="3.1.4.-" evidence="2"/>
<name>A0ABT1SJP5_9FIRM</name>
<dbReference type="InterPro" id="IPR029052">
    <property type="entry name" value="Metallo-depent_PP-like"/>
</dbReference>
<comment type="similarity">
    <text evidence="1 2">Belongs to the metallophosphoesterase superfamily. YfcE family.</text>
</comment>
<keyword evidence="2" id="KW-0479">Metal-binding</keyword>
<evidence type="ECO:0000259" key="3">
    <source>
        <dbReference type="Pfam" id="PF12850"/>
    </source>
</evidence>
<dbReference type="SUPFAM" id="SSF56300">
    <property type="entry name" value="Metallo-dependent phosphatases"/>
    <property type="match status" value="1"/>
</dbReference>
<dbReference type="Proteomes" id="UP001524435">
    <property type="component" value="Unassembled WGS sequence"/>
</dbReference>
<dbReference type="Pfam" id="PF12850">
    <property type="entry name" value="Metallophos_2"/>
    <property type="match status" value="1"/>
</dbReference>
<dbReference type="EMBL" id="JANGCH010000004">
    <property type="protein sequence ID" value="MCQ5121444.1"/>
    <property type="molecule type" value="Genomic_DNA"/>
</dbReference>
<evidence type="ECO:0000256" key="2">
    <source>
        <dbReference type="RuleBase" id="RU362039"/>
    </source>
</evidence>
<reference evidence="4 5" key="1">
    <citation type="submission" date="2022-06" db="EMBL/GenBank/DDBJ databases">
        <title>Isolation of gut microbiota from human fecal samples.</title>
        <authorList>
            <person name="Pamer E.G."/>
            <person name="Barat B."/>
            <person name="Waligurski E."/>
            <person name="Medina S."/>
            <person name="Paddock L."/>
            <person name="Mostad J."/>
        </authorList>
    </citation>
    <scope>NUCLEOTIDE SEQUENCE [LARGE SCALE GENOMIC DNA]</scope>
    <source>
        <strain evidence="4 5">DFI.6.1</strain>
    </source>
</reference>
<evidence type="ECO:0000313" key="5">
    <source>
        <dbReference type="Proteomes" id="UP001524435"/>
    </source>
</evidence>
<proteinExistence type="inferred from homology"/>
<dbReference type="NCBIfam" id="TIGR00040">
    <property type="entry name" value="yfcE"/>
    <property type="match status" value="1"/>
</dbReference>
<accession>A0ABT1SJP5</accession>
<dbReference type="PANTHER" id="PTHR11124">
    <property type="entry name" value="VACUOLAR SORTING PROTEIN VPS29"/>
    <property type="match status" value="1"/>
</dbReference>
<sequence>MKLIVMSDSHGFHDKIDQVIHAHPDADAYLHCGDIDADEDLYPNLITVQGNNDLFYDYPKQRILTLMGQRILMMHGHQFPYGNRLRHMANYAREQDCRIFFYGHTHVAAHDVIDGVHLINPGSLWRSRDQRAPSYAIVTLQEDIVDVTFVFRER</sequence>
<dbReference type="RefSeq" id="WP_102266512.1">
    <property type="nucleotide sequence ID" value="NZ_CALVCM010000008.1"/>
</dbReference>
<evidence type="ECO:0000256" key="1">
    <source>
        <dbReference type="ARBA" id="ARBA00008950"/>
    </source>
</evidence>
<evidence type="ECO:0000313" key="4">
    <source>
        <dbReference type="EMBL" id="MCQ5121444.1"/>
    </source>
</evidence>
<comment type="caution">
    <text evidence="4">The sequence shown here is derived from an EMBL/GenBank/DDBJ whole genome shotgun (WGS) entry which is preliminary data.</text>
</comment>
<dbReference type="InterPro" id="IPR000979">
    <property type="entry name" value="Phosphodiesterase_MJ0936/Vps29"/>
</dbReference>
<protein>
    <recommendedName>
        <fullName evidence="2">Phosphoesterase</fullName>
        <ecNumber evidence="2">3.1.4.-</ecNumber>
    </recommendedName>
</protein>
<gene>
    <name evidence="4" type="ORF">NE663_04130</name>
</gene>
<dbReference type="InterPro" id="IPR024654">
    <property type="entry name" value="Calcineurin-like_PHP_lpxH"/>
</dbReference>
<dbReference type="Gene3D" id="3.60.21.10">
    <property type="match status" value="1"/>
</dbReference>